<dbReference type="SUPFAM" id="SSF88659">
    <property type="entry name" value="Sigma3 and sigma4 domains of RNA polymerase sigma factors"/>
    <property type="match status" value="1"/>
</dbReference>
<dbReference type="InterPro" id="IPR014284">
    <property type="entry name" value="RNA_pol_sigma-70_dom"/>
</dbReference>
<dbReference type="InterPro" id="IPR036388">
    <property type="entry name" value="WH-like_DNA-bd_sf"/>
</dbReference>
<keyword evidence="2" id="KW-0805">Transcription regulation</keyword>
<keyword evidence="3" id="KW-0731">Sigma factor</keyword>
<feature type="domain" description="RNA polymerase sigma-70 region 2" evidence="5">
    <location>
        <begin position="26"/>
        <end position="90"/>
    </location>
</feature>
<evidence type="ECO:0000256" key="1">
    <source>
        <dbReference type="ARBA" id="ARBA00010641"/>
    </source>
</evidence>
<dbReference type="InterPro" id="IPR007627">
    <property type="entry name" value="RNA_pol_sigma70_r2"/>
</dbReference>
<evidence type="ECO:0000259" key="5">
    <source>
        <dbReference type="Pfam" id="PF04542"/>
    </source>
</evidence>
<dbReference type="GO" id="GO:0006352">
    <property type="term" value="P:DNA-templated transcription initiation"/>
    <property type="evidence" value="ECO:0007669"/>
    <property type="project" value="InterPro"/>
</dbReference>
<dbReference type="Gene3D" id="1.10.1740.10">
    <property type="match status" value="1"/>
</dbReference>
<keyword evidence="4" id="KW-0804">Transcription</keyword>
<dbReference type="EMBL" id="FXTN01000011">
    <property type="protein sequence ID" value="SMO93791.1"/>
    <property type="molecule type" value="Genomic_DNA"/>
</dbReference>
<dbReference type="Pfam" id="PF08281">
    <property type="entry name" value="Sigma70_r4_2"/>
    <property type="match status" value="1"/>
</dbReference>
<feature type="domain" description="RNA polymerase sigma factor 70 region 4 type 2" evidence="6">
    <location>
        <begin position="126"/>
        <end position="172"/>
    </location>
</feature>
<dbReference type="PANTHER" id="PTHR43133">
    <property type="entry name" value="RNA POLYMERASE ECF-TYPE SIGMA FACTO"/>
    <property type="match status" value="1"/>
</dbReference>
<dbReference type="InterPro" id="IPR013249">
    <property type="entry name" value="RNA_pol_sigma70_r4_t2"/>
</dbReference>
<evidence type="ECO:0000313" key="8">
    <source>
        <dbReference type="Proteomes" id="UP000320300"/>
    </source>
</evidence>
<dbReference type="NCBIfam" id="TIGR02937">
    <property type="entry name" value="sigma70-ECF"/>
    <property type="match status" value="1"/>
</dbReference>
<dbReference type="InterPro" id="IPR039425">
    <property type="entry name" value="RNA_pol_sigma-70-like"/>
</dbReference>
<evidence type="ECO:0000313" key="7">
    <source>
        <dbReference type="EMBL" id="SMO93791.1"/>
    </source>
</evidence>
<evidence type="ECO:0000256" key="4">
    <source>
        <dbReference type="ARBA" id="ARBA00023163"/>
    </source>
</evidence>
<dbReference type="InterPro" id="IPR013324">
    <property type="entry name" value="RNA_pol_sigma_r3/r4-like"/>
</dbReference>
<dbReference type="Gene3D" id="1.10.10.10">
    <property type="entry name" value="Winged helix-like DNA-binding domain superfamily/Winged helix DNA-binding domain"/>
    <property type="match status" value="1"/>
</dbReference>
<dbReference type="OrthoDB" id="665981at2"/>
<evidence type="ECO:0000259" key="6">
    <source>
        <dbReference type="Pfam" id="PF08281"/>
    </source>
</evidence>
<proteinExistence type="inferred from homology"/>
<organism evidence="7 8">
    <name type="scientific">Pedobacter westerhofensis</name>
    <dbReference type="NCBI Taxonomy" id="425512"/>
    <lineage>
        <taxon>Bacteria</taxon>
        <taxon>Pseudomonadati</taxon>
        <taxon>Bacteroidota</taxon>
        <taxon>Sphingobacteriia</taxon>
        <taxon>Sphingobacteriales</taxon>
        <taxon>Sphingobacteriaceae</taxon>
        <taxon>Pedobacter</taxon>
    </lineage>
</organism>
<reference evidence="7 8" key="1">
    <citation type="submission" date="2017-05" db="EMBL/GenBank/DDBJ databases">
        <authorList>
            <person name="Varghese N."/>
            <person name="Submissions S."/>
        </authorList>
    </citation>
    <scope>NUCLEOTIDE SEQUENCE [LARGE SCALE GENOMIC DNA]</scope>
    <source>
        <strain evidence="7 8">DSM 19036</strain>
    </source>
</reference>
<comment type="similarity">
    <text evidence="1">Belongs to the sigma-70 factor family. ECF subfamily.</text>
</comment>
<accession>A0A521FDT8</accession>
<dbReference type="GO" id="GO:0003677">
    <property type="term" value="F:DNA binding"/>
    <property type="evidence" value="ECO:0007669"/>
    <property type="project" value="InterPro"/>
</dbReference>
<dbReference type="Pfam" id="PF04542">
    <property type="entry name" value="Sigma70_r2"/>
    <property type="match status" value="1"/>
</dbReference>
<name>A0A521FDT8_9SPHI</name>
<dbReference type="AlphaFoldDB" id="A0A521FDT8"/>
<protein>
    <submittedName>
        <fullName evidence="7">RNA polymerase sigma-70 factor, ECF subfamily</fullName>
    </submittedName>
</protein>
<dbReference type="PANTHER" id="PTHR43133:SF46">
    <property type="entry name" value="RNA POLYMERASE SIGMA-70 FACTOR ECF SUBFAMILY"/>
    <property type="match status" value="1"/>
</dbReference>
<sequence length="192" mass="22290">METATRTDQELLGLLREDDKAAFGELYHKYANRLYLQAFKMLKDDVQSKDVIQEVFLQLWSKRGTQQIESLNAYLYAITRFQVFKVLRSGKNHTDIFEVEHELPLCRNTEYALAEREVSTAFFSGLSELPEKCRTIFTLSRVECLTNREISLQLSISPKTVENQITIAIRKLRTGLSDFLPVFFIVFLCCCK</sequence>
<keyword evidence="8" id="KW-1185">Reference proteome</keyword>
<dbReference type="InterPro" id="IPR013325">
    <property type="entry name" value="RNA_pol_sigma_r2"/>
</dbReference>
<dbReference type="RefSeq" id="WP_142530076.1">
    <property type="nucleotide sequence ID" value="NZ_CBCSJO010000001.1"/>
</dbReference>
<evidence type="ECO:0000256" key="3">
    <source>
        <dbReference type="ARBA" id="ARBA00023082"/>
    </source>
</evidence>
<dbReference type="GO" id="GO:0016987">
    <property type="term" value="F:sigma factor activity"/>
    <property type="evidence" value="ECO:0007669"/>
    <property type="project" value="UniProtKB-KW"/>
</dbReference>
<dbReference type="SUPFAM" id="SSF88946">
    <property type="entry name" value="Sigma2 domain of RNA polymerase sigma factors"/>
    <property type="match status" value="1"/>
</dbReference>
<dbReference type="Proteomes" id="UP000320300">
    <property type="component" value="Unassembled WGS sequence"/>
</dbReference>
<gene>
    <name evidence="7" type="ORF">SAMN06265348_11196</name>
</gene>
<evidence type="ECO:0000256" key="2">
    <source>
        <dbReference type="ARBA" id="ARBA00023015"/>
    </source>
</evidence>